<proteinExistence type="predicted"/>
<dbReference type="Proteomes" id="UP000261032">
    <property type="component" value="Unassembled WGS sequence"/>
</dbReference>
<gene>
    <name evidence="2" type="ORF">DXB93_13590</name>
    <name evidence="1" type="ORF">PM738_04535</name>
</gene>
<comment type="caution">
    <text evidence="2">The sequence shown here is derived from an EMBL/GenBank/DDBJ whole genome shotgun (WGS) entry which is preliminary data.</text>
</comment>
<dbReference type="RefSeq" id="WP_117582073.1">
    <property type="nucleotide sequence ID" value="NZ_CACRTL010000019.1"/>
</dbReference>
<sequence length="62" mass="7420">MNKVYLKRNAVDLDMNKLDTRMEYPVLFAMPTYLVLDAGYGKVINVHYRYIKCKYILKPRTM</sequence>
<evidence type="ECO:0000313" key="3">
    <source>
        <dbReference type="Proteomes" id="UP000261032"/>
    </source>
</evidence>
<evidence type="ECO:0000313" key="1">
    <source>
        <dbReference type="EMBL" id="MDB7083061.1"/>
    </source>
</evidence>
<organism evidence="2 3">
    <name type="scientific">Thomasclavelia ramosa</name>
    <dbReference type="NCBI Taxonomy" id="1547"/>
    <lineage>
        <taxon>Bacteria</taxon>
        <taxon>Bacillati</taxon>
        <taxon>Bacillota</taxon>
        <taxon>Erysipelotrichia</taxon>
        <taxon>Erysipelotrichales</taxon>
        <taxon>Coprobacillaceae</taxon>
        <taxon>Thomasclavelia</taxon>
    </lineage>
</organism>
<dbReference type="AlphaFoldDB" id="A0A3E3EAN4"/>
<evidence type="ECO:0000313" key="2">
    <source>
        <dbReference type="EMBL" id="RGD82771.1"/>
    </source>
</evidence>
<protein>
    <submittedName>
        <fullName evidence="2">Uncharacterized protein</fullName>
    </submittedName>
</protein>
<name>A0A3E3EAN4_9FIRM</name>
<dbReference type="Proteomes" id="UP001211987">
    <property type="component" value="Unassembled WGS sequence"/>
</dbReference>
<accession>A0A3E3EAN4</accession>
<reference evidence="2 3" key="1">
    <citation type="submission" date="2018-08" db="EMBL/GenBank/DDBJ databases">
        <title>A genome reference for cultivated species of the human gut microbiota.</title>
        <authorList>
            <person name="Zou Y."/>
            <person name="Xue W."/>
            <person name="Luo G."/>
        </authorList>
    </citation>
    <scope>NUCLEOTIDE SEQUENCE [LARGE SCALE GENOMIC DNA]</scope>
    <source>
        <strain evidence="2 3">OM06-4</strain>
    </source>
</reference>
<dbReference type="EMBL" id="QUSL01000024">
    <property type="protein sequence ID" value="RGD82771.1"/>
    <property type="molecule type" value="Genomic_DNA"/>
</dbReference>
<dbReference type="EMBL" id="JAQLKE010000005">
    <property type="protein sequence ID" value="MDB7083061.1"/>
    <property type="molecule type" value="Genomic_DNA"/>
</dbReference>
<reference evidence="1" key="2">
    <citation type="submission" date="2023-01" db="EMBL/GenBank/DDBJ databases">
        <title>Human gut microbiome strain richness.</title>
        <authorList>
            <person name="Chen-Liaw A."/>
        </authorList>
    </citation>
    <scope>NUCLEOTIDE SEQUENCE</scope>
    <source>
        <strain evidence="1">1001217st2_G6_1001217B_191108</strain>
    </source>
</reference>